<dbReference type="RefSeq" id="WP_088619881.1">
    <property type="nucleotide sequence ID" value="NZ_CP022129.1"/>
</dbReference>
<accession>A0A1Z4C0I8</accession>
<dbReference type="InterPro" id="IPR021874">
    <property type="entry name" value="Phage_Mu_Gp27"/>
</dbReference>
<dbReference type="Pfam" id="PF11985">
    <property type="entry name" value="Phage_Mu_Gp27"/>
    <property type="match status" value="1"/>
</dbReference>
<reference evidence="1 2" key="1">
    <citation type="submission" date="2017-06" db="EMBL/GenBank/DDBJ databases">
        <title>Genome Sequencing of the methanotroph Methylovulum psychrotolerants str. HV10-M2 isolated from a high-altitude environment.</title>
        <authorList>
            <person name="Mateos-Rivera A."/>
        </authorList>
    </citation>
    <scope>NUCLEOTIDE SEQUENCE [LARGE SCALE GENOMIC DNA]</scope>
    <source>
        <strain evidence="1 2">HV10_M2</strain>
    </source>
</reference>
<evidence type="ECO:0000313" key="2">
    <source>
        <dbReference type="Proteomes" id="UP000197019"/>
    </source>
</evidence>
<dbReference type="AlphaFoldDB" id="A0A1Z4C0I8"/>
<proteinExistence type="predicted"/>
<dbReference type="Proteomes" id="UP000197019">
    <property type="component" value="Chromosome"/>
</dbReference>
<sequence>MGRPSTVERLPPDILSQLQALLLDPRCSQLEATQRINAILEEEGHSKISRSAVNRYAQTFEEMTAELVETDRMASLMMAELKISNQSEVGQVTAELLRVMIMKFMPLVRGAMAKDNIDTKEMKLVVDMIKGLTTSQQQLEQSASLSQRRIMQIESAAAQKAREEAAANTDEAVKMLGLTEDTARFLRAKVLQGGV</sequence>
<evidence type="ECO:0000313" key="1">
    <source>
        <dbReference type="EMBL" id="ASF47009.1"/>
    </source>
</evidence>
<gene>
    <name evidence="1" type="ORF">CEK71_13525</name>
</gene>
<protein>
    <recommendedName>
        <fullName evidence="3">DUF3486 domain-containing protein</fullName>
    </recommendedName>
</protein>
<name>A0A1Z4C0I8_9GAMM</name>
<dbReference type="EMBL" id="CP022129">
    <property type="protein sequence ID" value="ASF47009.1"/>
    <property type="molecule type" value="Genomic_DNA"/>
</dbReference>
<keyword evidence="2" id="KW-1185">Reference proteome</keyword>
<organism evidence="1 2">
    <name type="scientific">Methylovulum psychrotolerans</name>
    <dbReference type="NCBI Taxonomy" id="1704499"/>
    <lineage>
        <taxon>Bacteria</taxon>
        <taxon>Pseudomonadati</taxon>
        <taxon>Pseudomonadota</taxon>
        <taxon>Gammaproteobacteria</taxon>
        <taxon>Methylococcales</taxon>
        <taxon>Methylococcaceae</taxon>
        <taxon>Methylovulum</taxon>
    </lineage>
</organism>
<evidence type="ECO:0008006" key="3">
    <source>
        <dbReference type="Google" id="ProtNLM"/>
    </source>
</evidence>
<dbReference type="KEGG" id="mpsy:CEK71_13525"/>